<reference evidence="2" key="1">
    <citation type="submission" date="2020-05" db="EMBL/GenBank/DDBJ databases">
        <authorList>
            <person name="Chiriac C."/>
            <person name="Salcher M."/>
            <person name="Ghai R."/>
            <person name="Kavagutti S V."/>
        </authorList>
    </citation>
    <scope>NUCLEOTIDE SEQUENCE</scope>
</reference>
<dbReference type="EMBL" id="CAEZVR010000009">
    <property type="protein sequence ID" value="CAB4628994.1"/>
    <property type="molecule type" value="Genomic_DNA"/>
</dbReference>
<gene>
    <name evidence="1" type="ORF">UFOPK1508_00265</name>
    <name evidence="2" type="ORF">UFOPK2139_00109</name>
</gene>
<name>A0A6J6IX52_9ZZZZ</name>
<accession>A0A6J6IX52</accession>
<evidence type="ECO:0000313" key="2">
    <source>
        <dbReference type="EMBL" id="CAB4628994.1"/>
    </source>
</evidence>
<evidence type="ECO:0000313" key="1">
    <source>
        <dbReference type="EMBL" id="CAB4548850.1"/>
    </source>
</evidence>
<proteinExistence type="predicted"/>
<organism evidence="2">
    <name type="scientific">freshwater metagenome</name>
    <dbReference type="NCBI Taxonomy" id="449393"/>
    <lineage>
        <taxon>unclassified sequences</taxon>
        <taxon>metagenomes</taxon>
        <taxon>ecological metagenomes</taxon>
    </lineage>
</organism>
<protein>
    <submittedName>
        <fullName evidence="2">Unannotated protein</fullName>
    </submittedName>
</protein>
<dbReference type="EMBL" id="CAEZSW010000015">
    <property type="protein sequence ID" value="CAB4548850.1"/>
    <property type="molecule type" value="Genomic_DNA"/>
</dbReference>
<sequence length="74" mass="7884">MVLTQGLLLKPFSTAFLASNAAAIITDGLDVLVHDVIDAITTSPFPTDVDLPLTLTSTLDLLVFSEKYVGKTFS</sequence>
<dbReference type="AlphaFoldDB" id="A0A6J6IX52"/>